<dbReference type="InterPro" id="IPR000792">
    <property type="entry name" value="Tscrpt_reg_LuxR_C"/>
</dbReference>
<dbReference type="CDD" id="cd06170">
    <property type="entry name" value="LuxR_C_like"/>
    <property type="match status" value="1"/>
</dbReference>
<evidence type="ECO:0000256" key="2">
    <source>
        <dbReference type="ARBA" id="ARBA00023015"/>
    </source>
</evidence>
<dbReference type="Proteomes" id="UP000199034">
    <property type="component" value="Unassembled WGS sequence"/>
</dbReference>
<dbReference type="CDD" id="cd17535">
    <property type="entry name" value="REC_NarL-like"/>
    <property type="match status" value="1"/>
</dbReference>
<dbReference type="SUPFAM" id="SSF52172">
    <property type="entry name" value="CheY-like"/>
    <property type="match status" value="1"/>
</dbReference>
<evidence type="ECO:0000256" key="5">
    <source>
        <dbReference type="PROSITE-ProRule" id="PRU00169"/>
    </source>
</evidence>
<keyword evidence="2" id="KW-0805">Transcription regulation</keyword>
<dbReference type="SMART" id="SM00421">
    <property type="entry name" value="HTH_LUXR"/>
    <property type="match status" value="1"/>
</dbReference>
<dbReference type="GO" id="GO:0000160">
    <property type="term" value="P:phosphorelay signal transduction system"/>
    <property type="evidence" value="ECO:0007669"/>
    <property type="project" value="InterPro"/>
</dbReference>
<evidence type="ECO:0000256" key="3">
    <source>
        <dbReference type="ARBA" id="ARBA00023125"/>
    </source>
</evidence>
<dbReference type="InterPro" id="IPR058245">
    <property type="entry name" value="NreC/VraR/RcsB-like_REC"/>
</dbReference>
<dbReference type="GO" id="GO:0006355">
    <property type="term" value="P:regulation of DNA-templated transcription"/>
    <property type="evidence" value="ECO:0007669"/>
    <property type="project" value="InterPro"/>
</dbReference>
<feature type="domain" description="Response regulatory" evidence="7">
    <location>
        <begin position="7"/>
        <end position="127"/>
    </location>
</feature>
<dbReference type="AlphaFoldDB" id="A0A1G6JLI0"/>
<reference evidence="8 9" key="1">
    <citation type="submission" date="2016-10" db="EMBL/GenBank/DDBJ databases">
        <authorList>
            <person name="de Groot N.N."/>
        </authorList>
    </citation>
    <scope>NUCLEOTIDE SEQUENCE [LARGE SCALE GENOMIC DNA]</scope>
    <source>
        <strain evidence="8 9">CGMCC 4.6858</strain>
    </source>
</reference>
<keyword evidence="4" id="KW-0804">Transcription</keyword>
<keyword evidence="9" id="KW-1185">Reference proteome</keyword>
<dbReference type="EMBL" id="FMZM01000001">
    <property type="protein sequence ID" value="SDC19609.1"/>
    <property type="molecule type" value="Genomic_DNA"/>
</dbReference>
<dbReference type="Gene3D" id="3.40.50.2300">
    <property type="match status" value="1"/>
</dbReference>
<dbReference type="PANTHER" id="PTHR43214">
    <property type="entry name" value="TWO-COMPONENT RESPONSE REGULATOR"/>
    <property type="match status" value="1"/>
</dbReference>
<dbReference type="STRING" id="1045774.SAMN05421872_101517"/>
<feature type="domain" description="HTH luxR-type" evidence="6">
    <location>
        <begin position="157"/>
        <end position="222"/>
    </location>
</feature>
<keyword evidence="1 5" id="KW-0597">Phosphoprotein</keyword>
<keyword evidence="3 8" id="KW-0238">DNA-binding</keyword>
<accession>A0A1G6JLI0</accession>
<dbReference type="PROSITE" id="PS50043">
    <property type="entry name" value="HTH_LUXR_2"/>
    <property type="match status" value="1"/>
</dbReference>
<dbReference type="InterPro" id="IPR001789">
    <property type="entry name" value="Sig_transdc_resp-reg_receiver"/>
</dbReference>
<dbReference type="InterPro" id="IPR039420">
    <property type="entry name" value="WalR-like"/>
</dbReference>
<evidence type="ECO:0000313" key="9">
    <source>
        <dbReference type="Proteomes" id="UP000199034"/>
    </source>
</evidence>
<evidence type="ECO:0000256" key="1">
    <source>
        <dbReference type="ARBA" id="ARBA00022553"/>
    </source>
</evidence>
<dbReference type="GO" id="GO:0003677">
    <property type="term" value="F:DNA binding"/>
    <property type="evidence" value="ECO:0007669"/>
    <property type="project" value="UniProtKB-KW"/>
</dbReference>
<feature type="modified residue" description="4-aspartylphosphate" evidence="5">
    <location>
        <position position="58"/>
    </location>
</feature>
<evidence type="ECO:0000313" key="8">
    <source>
        <dbReference type="EMBL" id="SDC19609.1"/>
    </source>
</evidence>
<sequence>MGVVSIRVLVVDDDPLVRSALGLMLGGQPDVEVVGEAANGREGLALAGSLRPDVVLMDIRMPVLDGLTATRELHRIPQLQPQPPHVIVLTTFDADDHVVEALGAGADGFLLKDTPPGQILDAIRAVAAGDPMLSPSVTRTLIERLRSGPDSGRVAAAEGRLALLTDRERDVALAVGRGLSNAEIAGELHLSVPTVKAHVSRLFDKLMVTNRVQIAICVHDAGLV</sequence>
<dbReference type="SUPFAM" id="SSF46894">
    <property type="entry name" value="C-terminal effector domain of the bipartite response regulators"/>
    <property type="match status" value="1"/>
</dbReference>
<organism evidence="8 9">
    <name type="scientific">Nocardioides lianchengensis</name>
    <dbReference type="NCBI Taxonomy" id="1045774"/>
    <lineage>
        <taxon>Bacteria</taxon>
        <taxon>Bacillati</taxon>
        <taxon>Actinomycetota</taxon>
        <taxon>Actinomycetes</taxon>
        <taxon>Propionibacteriales</taxon>
        <taxon>Nocardioidaceae</taxon>
        <taxon>Nocardioides</taxon>
    </lineage>
</organism>
<dbReference type="SMART" id="SM00448">
    <property type="entry name" value="REC"/>
    <property type="match status" value="1"/>
</dbReference>
<dbReference type="InterPro" id="IPR011006">
    <property type="entry name" value="CheY-like_superfamily"/>
</dbReference>
<dbReference type="OrthoDB" id="9808843at2"/>
<protein>
    <submittedName>
        <fullName evidence="8">DNA-binding response regulator, NarL/FixJ family, contains REC and HTH domains</fullName>
    </submittedName>
</protein>
<gene>
    <name evidence="8" type="ORF">SAMN05421872_101517</name>
</gene>
<dbReference type="Pfam" id="PF00072">
    <property type="entry name" value="Response_reg"/>
    <property type="match status" value="1"/>
</dbReference>
<evidence type="ECO:0000259" key="6">
    <source>
        <dbReference type="PROSITE" id="PS50043"/>
    </source>
</evidence>
<dbReference type="PANTHER" id="PTHR43214:SF24">
    <property type="entry name" value="TRANSCRIPTIONAL REGULATORY PROTEIN NARL-RELATED"/>
    <property type="match status" value="1"/>
</dbReference>
<dbReference type="PROSITE" id="PS00622">
    <property type="entry name" value="HTH_LUXR_1"/>
    <property type="match status" value="1"/>
</dbReference>
<evidence type="ECO:0000259" key="7">
    <source>
        <dbReference type="PROSITE" id="PS50110"/>
    </source>
</evidence>
<evidence type="ECO:0000256" key="4">
    <source>
        <dbReference type="ARBA" id="ARBA00023163"/>
    </source>
</evidence>
<name>A0A1G6JLI0_9ACTN</name>
<dbReference type="InterPro" id="IPR016032">
    <property type="entry name" value="Sig_transdc_resp-reg_C-effctor"/>
</dbReference>
<dbReference type="PRINTS" id="PR00038">
    <property type="entry name" value="HTHLUXR"/>
</dbReference>
<proteinExistence type="predicted"/>
<dbReference type="Pfam" id="PF00196">
    <property type="entry name" value="GerE"/>
    <property type="match status" value="1"/>
</dbReference>
<dbReference type="PROSITE" id="PS50110">
    <property type="entry name" value="RESPONSE_REGULATORY"/>
    <property type="match status" value="1"/>
</dbReference>